<dbReference type="SUPFAM" id="SSF103481">
    <property type="entry name" value="Multidrug resistance efflux transporter EmrE"/>
    <property type="match status" value="2"/>
</dbReference>
<dbReference type="AlphaFoldDB" id="A0A9E8RYX7"/>
<keyword evidence="3" id="KW-0472">Membrane</keyword>
<comment type="subcellular location">
    <subcellularLocation>
        <location evidence="1">Endomembrane system</location>
        <topology evidence="1">Multi-pass membrane protein</topology>
    </subcellularLocation>
</comment>
<feature type="domain" description="EamA" evidence="4">
    <location>
        <begin position="201"/>
        <end position="295"/>
    </location>
</feature>
<proteinExistence type="inferred from homology"/>
<dbReference type="PANTHER" id="PTHR22911:SF137">
    <property type="entry name" value="SOLUTE CARRIER FAMILY 35 MEMBER G2-RELATED"/>
    <property type="match status" value="1"/>
</dbReference>
<evidence type="ECO:0000313" key="5">
    <source>
        <dbReference type="EMBL" id="WAA12723.1"/>
    </source>
</evidence>
<evidence type="ECO:0000256" key="2">
    <source>
        <dbReference type="ARBA" id="ARBA00007362"/>
    </source>
</evidence>
<organism evidence="5 6">
    <name type="scientific">Fervidibacillus halotolerans</name>
    <dbReference type="NCBI Taxonomy" id="2980027"/>
    <lineage>
        <taxon>Bacteria</taxon>
        <taxon>Bacillati</taxon>
        <taxon>Bacillota</taxon>
        <taxon>Bacilli</taxon>
        <taxon>Bacillales</taxon>
        <taxon>Bacillaceae</taxon>
        <taxon>Fervidibacillus</taxon>
    </lineage>
</organism>
<feature type="transmembrane region" description="Helical" evidence="3">
    <location>
        <begin position="104"/>
        <end position="136"/>
    </location>
</feature>
<protein>
    <submittedName>
        <fullName evidence="5">DMT family transporter</fullName>
    </submittedName>
</protein>
<keyword evidence="3" id="KW-1133">Transmembrane helix</keyword>
<dbReference type="GO" id="GO:0016020">
    <property type="term" value="C:membrane"/>
    <property type="evidence" value="ECO:0007669"/>
    <property type="project" value="InterPro"/>
</dbReference>
<dbReference type="Gene3D" id="1.10.3730.20">
    <property type="match status" value="1"/>
</dbReference>
<accession>A0A9E8RYX7</accession>
<evidence type="ECO:0000259" key="4">
    <source>
        <dbReference type="Pfam" id="PF00892"/>
    </source>
</evidence>
<dbReference type="EMBL" id="CP106877">
    <property type="protein sequence ID" value="WAA12723.1"/>
    <property type="molecule type" value="Genomic_DNA"/>
</dbReference>
<evidence type="ECO:0000313" key="6">
    <source>
        <dbReference type="Proteomes" id="UP001164726"/>
    </source>
</evidence>
<dbReference type="RefSeq" id="WP_275420853.1">
    <property type="nucleotide sequence ID" value="NZ_CP106877.1"/>
</dbReference>
<name>A0A9E8RYX7_9BACI</name>
<dbReference type="Proteomes" id="UP001164726">
    <property type="component" value="Chromosome"/>
</dbReference>
<dbReference type="InterPro" id="IPR037185">
    <property type="entry name" value="EmrE-like"/>
</dbReference>
<feature type="transmembrane region" description="Helical" evidence="3">
    <location>
        <begin position="65"/>
        <end position="84"/>
    </location>
</feature>
<reference evidence="5" key="1">
    <citation type="submission" date="2022-09" db="EMBL/GenBank/DDBJ databases">
        <title>Complete Genomes of Fervidibacillus albus and Fervidibacillus halotolerans isolated from tidal flat sediments.</title>
        <authorList>
            <person name="Kwon K.K."/>
            <person name="Yang S.-H."/>
            <person name="Park M.J."/>
            <person name="Oh H.-M."/>
        </authorList>
    </citation>
    <scope>NUCLEOTIDE SEQUENCE</scope>
    <source>
        <strain evidence="5">MEBiC13594</strain>
    </source>
</reference>
<feature type="transmembrane region" description="Helical" evidence="3">
    <location>
        <begin position="252"/>
        <end position="273"/>
    </location>
</feature>
<dbReference type="KEGG" id="fhl:OE105_00835"/>
<keyword evidence="3" id="KW-0812">Transmembrane</keyword>
<feature type="transmembrane region" description="Helical" evidence="3">
    <location>
        <begin position="228"/>
        <end position="246"/>
    </location>
</feature>
<sequence length="301" mass="33389">MWFLFSLLTALAWGGADLFYKRGSDPDDRYSHLKIVIMVGLVMGLHATGYMLIKGIQFDPIEIVRYLPVSALYILSMTIGYVGLRYIELSIASPVQNSSGAMTAVLLFIFFPQDLGIFDILGVAIVTIGVITLAILEKKIQNQVLRSQSQQIDKKYQIGVLAITFPILYAIFDGLGTFADGIYLDELQLISEDAALIAYEYTFLICAVVSFIFLKVKRVKFNVFSERDKGTAAILETAGQFFYVFAMAKNAIIAAPLIASYSIFSVILSRIFLKEKLSRTHYIIIAIVMLGIAVLGIADEL</sequence>
<feature type="transmembrane region" description="Helical" evidence="3">
    <location>
        <begin position="156"/>
        <end position="176"/>
    </location>
</feature>
<dbReference type="InterPro" id="IPR000620">
    <property type="entry name" value="EamA_dom"/>
</dbReference>
<gene>
    <name evidence="5" type="ORF">OE105_00835</name>
</gene>
<comment type="similarity">
    <text evidence="2">Belongs to the EamA transporter family.</text>
</comment>
<evidence type="ECO:0000256" key="3">
    <source>
        <dbReference type="SAM" id="Phobius"/>
    </source>
</evidence>
<dbReference type="PANTHER" id="PTHR22911">
    <property type="entry name" value="ACYL-MALONYL CONDENSING ENZYME-RELATED"/>
    <property type="match status" value="1"/>
</dbReference>
<evidence type="ECO:0000256" key="1">
    <source>
        <dbReference type="ARBA" id="ARBA00004127"/>
    </source>
</evidence>
<feature type="transmembrane region" description="Helical" evidence="3">
    <location>
        <begin position="280"/>
        <end position="298"/>
    </location>
</feature>
<feature type="domain" description="EamA" evidence="4">
    <location>
        <begin position="2"/>
        <end position="133"/>
    </location>
</feature>
<feature type="transmembrane region" description="Helical" evidence="3">
    <location>
        <begin position="32"/>
        <end position="53"/>
    </location>
</feature>
<feature type="transmembrane region" description="Helical" evidence="3">
    <location>
        <begin position="196"/>
        <end position="216"/>
    </location>
</feature>
<keyword evidence="6" id="KW-1185">Reference proteome</keyword>
<dbReference type="Pfam" id="PF00892">
    <property type="entry name" value="EamA"/>
    <property type="match status" value="2"/>
</dbReference>